<dbReference type="InterPro" id="IPR032111">
    <property type="entry name" value="Clostridium_phage_holin"/>
</dbReference>
<organism evidence="2 3">
    <name type="scientific">Veillonella parvula</name>
    <name type="common">Staphylococcus parvulus</name>
    <dbReference type="NCBI Taxonomy" id="29466"/>
    <lineage>
        <taxon>Bacteria</taxon>
        <taxon>Bacillati</taxon>
        <taxon>Bacillota</taxon>
        <taxon>Negativicutes</taxon>
        <taxon>Veillonellales</taxon>
        <taxon>Veillonellaceae</taxon>
        <taxon>Veillonella</taxon>
    </lineage>
</organism>
<comment type="caution">
    <text evidence="2">The sequence shown here is derived from an EMBL/GenBank/DDBJ whole genome shotgun (WGS) entry which is preliminary data.</text>
</comment>
<dbReference type="EMBL" id="JAGZMU010000008">
    <property type="protein sequence ID" value="MBS4894058.1"/>
    <property type="molecule type" value="Genomic_DNA"/>
</dbReference>
<name>A0A942WRD1_VEIPA</name>
<evidence type="ECO:0000313" key="2">
    <source>
        <dbReference type="EMBL" id="MBS4894058.1"/>
    </source>
</evidence>
<dbReference type="AlphaFoldDB" id="A0A942WRD1"/>
<proteinExistence type="predicted"/>
<keyword evidence="1" id="KW-1133">Transmembrane helix</keyword>
<sequence>MENLTNFIPEQLFILVCSLYVIGIFLKKTPKVVDWHIPWILVVLGVGFSVAIMGISPTAILQGVICAFGSIATNQLIKQTVNK</sequence>
<protein>
    <submittedName>
        <fullName evidence="2">Phage holin family protein</fullName>
    </submittedName>
</protein>
<reference evidence="2" key="1">
    <citation type="submission" date="2021-02" db="EMBL/GenBank/DDBJ databases">
        <title>Infant gut strain persistence is associated with maternal origin, phylogeny, and functional potential including surface adhesion and iron acquisition.</title>
        <authorList>
            <person name="Lou Y.C."/>
        </authorList>
    </citation>
    <scope>NUCLEOTIDE SEQUENCE</scope>
    <source>
        <strain evidence="2">L3_108_031G1_dasL3_108_031G1_concoct_20</strain>
    </source>
</reference>
<feature type="transmembrane region" description="Helical" evidence="1">
    <location>
        <begin position="33"/>
        <end position="53"/>
    </location>
</feature>
<gene>
    <name evidence="2" type="ORF">KHZ90_09845</name>
</gene>
<dbReference type="RefSeq" id="WP_278468539.1">
    <property type="nucleotide sequence ID" value="NZ_JAGZMU010000008.1"/>
</dbReference>
<accession>A0A942WRD1</accession>
<keyword evidence="1" id="KW-0472">Membrane</keyword>
<dbReference type="Proteomes" id="UP000778864">
    <property type="component" value="Unassembled WGS sequence"/>
</dbReference>
<evidence type="ECO:0000256" key="1">
    <source>
        <dbReference type="SAM" id="Phobius"/>
    </source>
</evidence>
<evidence type="ECO:0000313" key="3">
    <source>
        <dbReference type="Proteomes" id="UP000778864"/>
    </source>
</evidence>
<dbReference type="Pfam" id="PF16079">
    <property type="entry name" value="Phage_holin_5_2"/>
    <property type="match status" value="1"/>
</dbReference>
<keyword evidence="1" id="KW-0812">Transmembrane</keyword>
<feature type="transmembrane region" description="Helical" evidence="1">
    <location>
        <begin position="6"/>
        <end position="26"/>
    </location>
</feature>